<dbReference type="RefSeq" id="WP_166281491.1">
    <property type="nucleotide sequence ID" value="NZ_JTHE03000045.1"/>
</dbReference>
<evidence type="ECO:0000256" key="1">
    <source>
        <dbReference type="ARBA" id="ARBA00007177"/>
    </source>
</evidence>
<keyword evidence="3" id="KW-0996">Nickel insertion</keyword>
<keyword evidence="3" id="KW-0963">Cytoplasm</keyword>
<name>A0ABD4T2R7_9CYAN</name>
<sequence>MTQWQGCVKLNYAVDHQQTHLRSAYSRAPLRIQRPFYPESPQVCHSVLVHTAGGMVGGDRLDLDVTLQPQAHTLLTTSAAGKVYRTQGQTVQQSLRVTLEEQSILEWLPQETIVFEGAQFDQQTHVDLGSGALWVGMDLFRFGRTARGEGFTTGHWRSRTEVWQQGHPLWIDRAQFSPAMVQSPTVLANYCVMGSLAVVGTVFAKEAINQIREACLPQLPVDHQIGMTRLQAGVICRYLGHSTHQGRSYFLKIWENLRQSYAGRGICIPRVWQVLVS</sequence>
<dbReference type="PANTHER" id="PTHR33643">
    <property type="entry name" value="UREASE ACCESSORY PROTEIN D"/>
    <property type="match status" value="1"/>
</dbReference>
<evidence type="ECO:0000256" key="2">
    <source>
        <dbReference type="ARBA" id="ARBA00023186"/>
    </source>
</evidence>
<comment type="subunit">
    <text evidence="3">UreD, UreF and UreG form a complex that acts as a GTP-hydrolysis-dependent molecular chaperone, activating the urease apoprotein by helping to assemble the nickel containing metallocenter of UreC. The UreE protein probably delivers the nickel.</text>
</comment>
<comment type="similarity">
    <text evidence="1 3">Belongs to the UreD family.</text>
</comment>
<dbReference type="EMBL" id="JTHE03000045">
    <property type="protein sequence ID" value="MCM1982837.1"/>
    <property type="molecule type" value="Genomic_DNA"/>
</dbReference>
<dbReference type="HAMAP" id="MF_01384">
    <property type="entry name" value="UreD"/>
    <property type="match status" value="1"/>
</dbReference>
<evidence type="ECO:0000256" key="3">
    <source>
        <dbReference type="HAMAP-Rule" id="MF_01384"/>
    </source>
</evidence>
<evidence type="ECO:0000313" key="4">
    <source>
        <dbReference type="EMBL" id="MCM1982837.1"/>
    </source>
</evidence>
<comment type="function">
    <text evidence="3">Required for maturation of urease via the functional incorporation of the urease nickel metallocenter.</text>
</comment>
<comment type="caution">
    <text evidence="4">The sequence shown here is derived from an EMBL/GenBank/DDBJ whole genome shotgun (WGS) entry which is preliminary data.</text>
</comment>
<keyword evidence="2 3" id="KW-0143">Chaperone</keyword>
<keyword evidence="5" id="KW-1185">Reference proteome</keyword>
<proteinExistence type="inferred from homology"/>
<comment type="subcellular location">
    <subcellularLocation>
        <location evidence="3">Cytoplasm</location>
    </subcellularLocation>
</comment>
<dbReference type="Proteomes" id="UP000031561">
    <property type="component" value="Unassembled WGS sequence"/>
</dbReference>
<dbReference type="GO" id="GO:0016151">
    <property type="term" value="F:nickel cation binding"/>
    <property type="evidence" value="ECO:0007669"/>
    <property type="project" value="UniProtKB-UniRule"/>
</dbReference>
<gene>
    <name evidence="3" type="primary">ureD</name>
    <name evidence="4" type="ORF">QQ91_0008375</name>
</gene>
<dbReference type="PANTHER" id="PTHR33643:SF1">
    <property type="entry name" value="UREASE ACCESSORY PROTEIN D"/>
    <property type="match status" value="1"/>
</dbReference>
<reference evidence="4 5" key="1">
    <citation type="journal article" date="2015" name="Genome Announc.">
        <title>Draft Genome Sequence of Filamentous Marine Cyanobacterium Lyngbya confervoides Strain BDU141951.</title>
        <authorList>
            <person name="Chandrababunaidu M.M."/>
            <person name="Sen D."/>
            <person name="Tripathy S."/>
        </authorList>
    </citation>
    <scope>NUCLEOTIDE SEQUENCE [LARGE SCALE GENOMIC DNA]</scope>
    <source>
        <strain evidence="4 5">BDU141951</strain>
    </source>
</reference>
<dbReference type="GO" id="GO:0005737">
    <property type="term" value="C:cytoplasm"/>
    <property type="evidence" value="ECO:0007669"/>
    <property type="project" value="UniProtKB-SubCell"/>
</dbReference>
<accession>A0ABD4T2R7</accession>
<dbReference type="Pfam" id="PF01774">
    <property type="entry name" value="UreD"/>
    <property type="match status" value="1"/>
</dbReference>
<dbReference type="AlphaFoldDB" id="A0ABD4T2R7"/>
<dbReference type="InterPro" id="IPR002669">
    <property type="entry name" value="UreD"/>
</dbReference>
<organism evidence="4 5">
    <name type="scientific">Lyngbya confervoides BDU141951</name>
    <dbReference type="NCBI Taxonomy" id="1574623"/>
    <lineage>
        <taxon>Bacteria</taxon>
        <taxon>Bacillati</taxon>
        <taxon>Cyanobacteriota</taxon>
        <taxon>Cyanophyceae</taxon>
        <taxon>Oscillatoriophycideae</taxon>
        <taxon>Oscillatoriales</taxon>
        <taxon>Microcoleaceae</taxon>
        <taxon>Lyngbya</taxon>
    </lineage>
</organism>
<protein>
    <recommendedName>
        <fullName evidence="3">Urease accessory protein UreD</fullName>
    </recommendedName>
</protein>
<evidence type="ECO:0000313" key="5">
    <source>
        <dbReference type="Proteomes" id="UP000031561"/>
    </source>
</evidence>